<proteinExistence type="predicted"/>
<dbReference type="EMBL" id="CP023693">
    <property type="protein sequence ID" value="QEV35971.1"/>
    <property type="molecule type" value="Genomic_DNA"/>
</dbReference>
<dbReference type="InterPro" id="IPR011330">
    <property type="entry name" value="Glyco_hydro/deAcase_b/a-brl"/>
</dbReference>
<organism evidence="5 6">
    <name type="scientific">Streptomyces cinereoruber</name>
    <dbReference type="NCBI Taxonomy" id="67260"/>
    <lineage>
        <taxon>Bacteria</taxon>
        <taxon>Bacillati</taxon>
        <taxon>Actinomycetota</taxon>
        <taxon>Actinomycetes</taxon>
        <taxon>Kitasatosporales</taxon>
        <taxon>Streptomycetaceae</taxon>
        <taxon>Streptomyces</taxon>
    </lineage>
</organism>
<dbReference type="Pfam" id="PF01522">
    <property type="entry name" value="Polysacc_deac_1"/>
    <property type="match status" value="1"/>
</dbReference>
<evidence type="ECO:0000256" key="3">
    <source>
        <dbReference type="SAM" id="MobiDB-lite"/>
    </source>
</evidence>
<dbReference type="SUPFAM" id="SSF88713">
    <property type="entry name" value="Glycoside hydrolase/deacetylase"/>
    <property type="match status" value="1"/>
</dbReference>
<gene>
    <name evidence="5" type="ORF">CP977_30550</name>
</gene>
<evidence type="ECO:0000256" key="1">
    <source>
        <dbReference type="ARBA" id="ARBA00022723"/>
    </source>
</evidence>
<dbReference type="InterPro" id="IPR050248">
    <property type="entry name" value="Polysacc_deacetylase_ArnD"/>
</dbReference>
<dbReference type="CDD" id="cd10917">
    <property type="entry name" value="CE4_NodB_like_6s_7s"/>
    <property type="match status" value="1"/>
</dbReference>
<reference evidence="5 6" key="1">
    <citation type="submission" date="2017-09" db="EMBL/GenBank/DDBJ databases">
        <authorList>
            <person name="Lee N."/>
            <person name="Cho B.-K."/>
        </authorList>
    </citation>
    <scope>NUCLEOTIDE SEQUENCE [LARGE SCALE GENOMIC DNA]</scope>
    <source>
        <strain evidence="5 6">ATCC 19740</strain>
    </source>
</reference>
<keyword evidence="1" id="KW-0479">Metal-binding</keyword>
<name>A0ABX6BQ81_9ACTN</name>
<dbReference type="PANTHER" id="PTHR10587:SF133">
    <property type="entry name" value="CHITIN DEACETYLASE 1-RELATED"/>
    <property type="match status" value="1"/>
</dbReference>
<evidence type="ECO:0000259" key="4">
    <source>
        <dbReference type="PROSITE" id="PS51677"/>
    </source>
</evidence>
<keyword evidence="2" id="KW-0378">Hydrolase</keyword>
<dbReference type="PROSITE" id="PS51677">
    <property type="entry name" value="NODB"/>
    <property type="match status" value="1"/>
</dbReference>
<evidence type="ECO:0000313" key="6">
    <source>
        <dbReference type="Proteomes" id="UP000326029"/>
    </source>
</evidence>
<feature type="compositionally biased region" description="Low complexity" evidence="3">
    <location>
        <begin position="86"/>
        <end position="96"/>
    </location>
</feature>
<dbReference type="InterPro" id="IPR002509">
    <property type="entry name" value="NODB_dom"/>
</dbReference>
<keyword evidence="6" id="KW-1185">Reference proteome</keyword>
<feature type="compositionally biased region" description="Low complexity" evidence="3">
    <location>
        <begin position="62"/>
        <end position="74"/>
    </location>
</feature>
<protein>
    <submittedName>
        <fullName evidence="5">Polysaccharide deacetylase family protein</fullName>
    </submittedName>
</protein>
<feature type="compositionally biased region" description="Gly residues" evidence="3">
    <location>
        <begin position="75"/>
        <end position="85"/>
    </location>
</feature>
<feature type="region of interest" description="Disordered" evidence="3">
    <location>
        <begin position="62"/>
        <end position="96"/>
    </location>
</feature>
<dbReference type="Proteomes" id="UP000326029">
    <property type="component" value="Chromosome"/>
</dbReference>
<feature type="domain" description="NodB homology" evidence="4">
    <location>
        <begin position="137"/>
        <end position="317"/>
    </location>
</feature>
<sequence>MLSGGRPVSLSCAAPHPYEPLVMKKDQMPSGRRAVLRLAAALGATATVGVFAADRLAAPDRATGAAPAPRSTPGSGAGSGAGPGAAGPAAGSQAGATRLNPNAYRLQPMTAYAPPAYRRALPPVRQRPFLSVSGAGRSMVLTFDDGPDPRYTPGILDTLRRYECRAMFFVCGEMAVENQDLLRRMADEGHVVGNHSWSHPLIPKLRPSLIRDELGSTSEVVERALGTAPLWYRAPYGAWNRHSFEIGAELGMEPLAWTVDTLDWKEPGTDSIVRRVLDGAAPGVVVLNHDAGGDRSQSVTALRRYLPELLDAGYHITVPRR</sequence>
<evidence type="ECO:0000256" key="2">
    <source>
        <dbReference type="ARBA" id="ARBA00022801"/>
    </source>
</evidence>
<dbReference type="Gene3D" id="3.20.20.370">
    <property type="entry name" value="Glycoside hydrolase/deacetylase"/>
    <property type="match status" value="1"/>
</dbReference>
<accession>A0ABX6BQ81</accession>
<evidence type="ECO:0000313" key="5">
    <source>
        <dbReference type="EMBL" id="QEV35971.1"/>
    </source>
</evidence>
<dbReference type="PANTHER" id="PTHR10587">
    <property type="entry name" value="GLYCOSYL TRANSFERASE-RELATED"/>
    <property type="match status" value="1"/>
</dbReference>